<comment type="caution">
    <text evidence="1">The sequence shown here is derived from an EMBL/GenBank/DDBJ whole genome shotgun (WGS) entry which is preliminary data.</text>
</comment>
<reference evidence="1" key="1">
    <citation type="submission" date="2020-03" db="EMBL/GenBank/DDBJ databases">
        <authorList>
            <person name="Weist P."/>
        </authorList>
    </citation>
    <scope>NUCLEOTIDE SEQUENCE</scope>
</reference>
<proteinExistence type="predicted"/>
<dbReference type="EMBL" id="CADEAL010004467">
    <property type="protein sequence ID" value="CAB1460207.1"/>
    <property type="molecule type" value="Genomic_DNA"/>
</dbReference>
<dbReference type="AlphaFoldDB" id="A0A9N7VVM7"/>
<dbReference type="Proteomes" id="UP001153269">
    <property type="component" value="Unassembled WGS sequence"/>
</dbReference>
<accession>A0A9N7VVM7</accession>
<sequence>MGRPSAVIVVKKELSCRAKLSINQWIYAHKLWGSHLKYRDLEVVVGASSPEASWASMEVYSAFPIRRRPEGTPRSQWRDYLYHLALGTPRDAQAKAGNSLNWKSPRSTLAECSTRVCCDVPTFLDSIPNTGTAHRLGQEC</sequence>
<evidence type="ECO:0000313" key="1">
    <source>
        <dbReference type="EMBL" id="CAB1460207.1"/>
    </source>
</evidence>
<organism evidence="1 2">
    <name type="scientific">Pleuronectes platessa</name>
    <name type="common">European plaice</name>
    <dbReference type="NCBI Taxonomy" id="8262"/>
    <lineage>
        <taxon>Eukaryota</taxon>
        <taxon>Metazoa</taxon>
        <taxon>Chordata</taxon>
        <taxon>Craniata</taxon>
        <taxon>Vertebrata</taxon>
        <taxon>Euteleostomi</taxon>
        <taxon>Actinopterygii</taxon>
        <taxon>Neopterygii</taxon>
        <taxon>Teleostei</taxon>
        <taxon>Neoteleostei</taxon>
        <taxon>Acanthomorphata</taxon>
        <taxon>Carangaria</taxon>
        <taxon>Pleuronectiformes</taxon>
        <taxon>Pleuronectoidei</taxon>
        <taxon>Pleuronectidae</taxon>
        <taxon>Pleuronectes</taxon>
    </lineage>
</organism>
<keyword evidence="2" id="KW-1185">Reference proteome</keyword>
<name>A0A9N7VVM7_PLEPL</name>
<protein>
    <submittedName>
        <fullName evidence="1">Uncharacterized protein</fullName>
    </submittedName>
</protein>
<evidence type="ECO:0000313" key="2">
    <source>
        <dbReference type="Proteomes" id="UP001153269"/>
    </source>
</evidence>
<gene>
    <name evidence="1" type="ORF">PLEPLA_LOCUS48044</name>
</gene>